<evidence type="ECO:0000256" key="3">
    <source>
        <dbReference type="ARBA" id="ARBA00022801"/>
    </source>
</evidence>
<dbReference type="PROSITE" id="PS51724">
    <property type="entry name" value="SPOR"/>
    <property type="match status" value="1"/>
</dbReference>
<organism evidence="8 9">
    <name type="scientific">Niallia hominis</name>
    <dbReference type="NCBI Taxonomy" id="3133173"/>
    <lineage>
        <taxon>Bacteria</taxon>
        <taxon>Bacillati</taxon>
        <taxon>Bacillota</taxon>
        <taxon>Bacilli</taxon>
        <taxon>Bacillales</taxon>
        <taxon>Bacillaceae</taxon>
        <taxon>Niallia</taxon>
    </lineage>
</organism>
<keyword evidence="3 8" id="KW-0378">Hydrolase</keyword>
<dbReference type="Proteomes" id="UP001465426">
    <property type="component" value="Unassembled WGS sequence"/>
</dbReference>
<accession>A0ABV1EYD1</accession>
<name>A0ABV1EYD1_9BACI</name>
<dbReference type="Pfam" id="PF05036">
    <property type="entry name" value="SPOR"/>
    <property type="match status" value="1"/>
</dbReference>
<evidence type="ECO:0000256" key="6">
    <source>
        <dbReference type="ARBA" id="ARBA00032390"/>
    </source>
</evidence>
<keyword evidence="4" id="KW-0961">Cell wall biogenesis/degradation</keyword>
<dbReference type="InterPro" id="IPR007730">
    <property type="entry name" value="SPOR-like_dom"/>
</dbReference>
<proteinExistence type="predicted"/>
<dbReference type="GO" id="GO:0008745">
    <property type="term" value="F:N-acetylmuramoyl-L-alanine amidase activity"/>
    <property type="evidence" value="ECO:0007669"/>
    <property type="project" value="UniProtKB-EC"/>
</dbReference>
<evidence type="ECO:0000256" key="2">
    <source>
        <dbReference type="ARBA" id="ARBA00011901"/>
    </source>
</evidence>
<dbReference type="Gene3D" id="3.30.70.1070">
    <property type="entry name" value="Sporulation related repeat"/>
    <property type="match status" value="1"/>
</dbReference>
<protein>
    <recommendedName>
        <fullName evidence="2">N-acetylmuramoyl-L-alanine amidase</fullName>
        <ecNumber evidence="2">3.5.1.28</ecNumber>
    </recommendedName>
    <alternativeName>
        <fullName evidence="6">Autolysin</fullName>
    </alternativeName>
    <alternativeName>
        <fullName evidence="5">Cell wall hydrolase</fullName>
    </alternativeName>
</protein>
<feature type="domain" description="SPOR" evidence="7">
    <location>
        <begin position="294"/>
        <end position="331"/>
    </location>
</feature>
<evidence type="ECO:0000259" key="7">
    <source>
        <dbReference type="PROSITE" id="PS51724"/>
    </source>
</evidence>
<dbReference type="InterPro" id="IPR002502">
    <property type="entry name" value="Amidase_domain"/>
</dbReference>
<evidence type="ECO:0000256" key="1">
    <source>
        <dbReference type="ARBA" id="ARBA00001561"/>
    </source>
</evidence>
<evidence type="ECO:0000313" key="8">
    <source>
        <dbReference type="EMBL" id="MEQ2464719.1"/>
    </source>
</evidence>
<dbReference type="InterPro" id="IPR051206">
    <property type="entry name" value="NAMLAA_amidase_2"/>
</dbReference>
<reference evidence="8 9" key="1">
    <citation type="submission" date="2024-03" db="EMBL/GenBank/DDBJ databases">
        <title>Human intestinal bacterial collection.</title>
        <authorList>
            <person name="Pauvert C."/>
            <person name="Hitch T.C.A."/>
            <person name="Clavel T."/>
        </authorList>
    </citation>
    <scope>NUCLEOTIDE SEQUENCE [LARGE SCALE GENOMIC DNA]</scope>
    <source>
        <strain evidence="8 9">CLA-SR-H024</strain>
    </source>
</reference>
<evidence type="ECO:0000256" key="4">
    <source>
        <dbReference type="ARBA" id="ARBA00023316"/>
    </source>
</evidence>
<dbReference type="SUPFAM" id="SSF55846">
    <property type="entry name" value="N-acetylmuramoyl-L-alanine amidase-like"/>
    <property type="match status" value="1"/>
</dbReference>
<comment type="catalytic activity">
    <reaction evidence="1">
        <text>Hydrolyzes the link between N-acetylmuramoyl residues and L-amino acid residues in certain cell-wall glycopeptides.</text>
        <dbReference type="EC" id="3.5.1.28"/>
    </reaction>
</comment>
<dbReference type="PANTHER" id="PTHR30417:SF1">
    <property type="entry name" value="N-ACETYLMURAMOYL-L-ALANINE AMIDASE AMID"/>
    <property type="match status" value="1"/>
</dbReference>
<evidence type="ECO:0000313" key="9">
    <source>
        <dbReference type="Proteomes" id="UP001465426"/>
    </source>
</evidence>
<dbReference type="Gene3D" id="3.40.80.10">
    <property type="entry name" value="Peptidoglycan recognition protein-like"/>
    <property type="match status" value="1"/>
</dbReference>
<dbReference type="Pfam" id="PF01510">
    <property type="entry name" value="Amidase_2"/>
    <property type="match status" value="1"/>
</dbReference>
<dbReference type="InterPro" id="IPR036680">
    <property type="entry name" value="SPOR-like_sf"/>
</dbReference>
<dbReference type="PANTHER" id="PTHR30417">
    <property type="entry name" value="N-ACETYLMURAMOYL-L-ALANINE AMIDASE AMID"/>
    <property type="match status" value="1"/>
</dbReference>
<comment type="caution">
    <text evidence="8">The sequence shown here is derived from an EMBL/GenBank/DDBJ whole genome shotgun (WGS) entry which is preliminary data.</text>
</comment>
<dbReference type="SUPFAM" id="SSF110997">
    <property type="entry name" value="Sporulation related repeat"/>
    <property type="match status" value="1"/>
</dbReference>
<evidence type="ECO:0000256" key="5">
    <source>
        <dbReference type="ARBA" id="ARBA00030881"/>
    </source>
</evidence>
<keyword evidence="9" id="KW-1185">Reference proteome</keyword>
<gene>
    <name evidence="8" type="ORF">WMO63_03435</name>
</gene>
<dbReference type="InterPro" id="IPR036505">
    <property type="entry name" value="Amidase/PGRP_sf"/>
</dbReference>
<dbReference type="EMBL" id="JBBMFN010000004">
    <property type="protein sequence ID" value="MEQ2464719.1"/>
    <property type="molecule type" value="Genomic_DNA"/>
</dbReference>
<dbReference type="SMART" id="SM00644">
    <property type="entry name" value="Ami_2"/>
    <property type="match status" value="1"/>
</dbReference>
<dbReference type="EC" id="3.5.1.28" evidence="2"/>
<dbReference type="CDD" id="cd06583">
    <property type="entry name" value="PGRP"/>
    <property type="match status" value="1"/>
</dbReference>
<sequence length="331" mass="36314">MENRREKMRMELNVKYMTRNDCFTVGRKITPKGIMVHSTATPGVMAADWFSRWNKSYKAGETNRQVAVHAFVDDKGVWQYLPWNHRGWHAGGAANNTHIGFEICEPGGFSYGKGSAMVGYNISKNEAYFRKAWQNAVELCVMLCQKYGLTEKDIICHSEGSKKGIASNHADVMHWFPKHGESMSSFRAAVRAALNKTSAPADVPSAIQVGDVVEVKASANSYYPGGSTIPAWVKTGSYHKVTQVISNGKPVVKGGKTCVLLGKKVDKKKGKETAGIMSWIDVGSLVVVKSSKPPDNQKLYRVQVGAFSNKGNAEALLKKLKSAGFTDAFIK</sequence>